<proteinExistence type="predicted"/>
<dbReference type="Pfam" id="PF12796">
    <property type="entry name" value="Ank_2"/>
    <property type="match status" value="1"/>
</dbReference>
<dbReference type="InterPro" id="IPR002110">
    <property type="entry name" value="Ankyrin_rpt"/>
</dbReference>
<dbReference type="GO" id="GO:0071546">
    <property type="term" value="C:pi-body"/>
    <property type="evidence" value="ECO:0007669"/>
    <property type="project" value="TreeGrafter"/>
</dbReference>
<reference evidence="2 3" key="1">
    <citation type="journal article" date="2019" name="Commun. Biol.">
        <title>The bagworm genome reveals a unique fibroin gene that provides high tensile strength.</title>
        <authorList>
            <person name="Kono N."/>
            <person name="Nakamura H."/>
            <person name="Ohtoshi R."/>
            <person name="Tomita M."/>
            <person name="Numata K."/>
            <person name="Arakawa K."/>
        </authorList>
    </citation>
    <scope>NUCLEOTIDE SEQUENCE [LARGE SCALE GENOMIC DNA]</scope>
</reference>
<accession>A0A4C1YXA8</accession>
<dbReference type="Pfam" id="PF00023">
    <property type="entry name" value="Ank"/>
    <property type="match status" value="1"/>
</dbReference>
<sequence length="481" mass="55425">MRQKWHYKNWMESSECTEAEMNDFLLKQLLVLCLLRLFNNGVGTIFYDTHTKLAVFESESITDLDNNVNAKLDSGWTPLIHSCFHAQDNIVEYLLNRGADPNLHADSVTPIMAACSNSTANDDAVTNIVNYLIHKESLLNIGDKYGQTPLMRAIGSGRVQIVKKLLDNKVNIEMRDQQGWTALFWAVHHNQQDILNMLIDHGGRLTEIDKFGRTLMEIAESHGYDNIIDILRNKMKMDDDTDEMTTKFYTNNLDRSWHDYYPGLGKSERPNYSCEIPHLLYGMGCERLGPLIDSSGIDFRTFLLMEEDDMIKLGIDLPYERQRLKYGLYKFHTKNWKLSAVAGLYARQQQNYSVLDCLTNLGTHLQQIYILEATLQYVLRNYNKIQEQIKSKPPDSLTNDKLKGAVKKIVININSIRRETKILKQLLTKISRNNPPPADFIAEKPTFKEKAFNYMTKFGLGLTVALITYQTKIYLCRVLNK</sequence>
<dbReference type="STRING" id="151549.A0A4C1YXA8"/>
<dbReference type="EMBL" id="BGZK01001397">
    <property type="protein sequence ID" value="GBP79037.1"/>
    <property type="molecule type" value="Genomic_DNA"/>
</dbReference>
<comment type="caution">
    <text evidence="2">The sequence shown here is derived from an EMBL/GenBank/DDBJ whole genome shotgun (WGS) entry which is preliminary data.</text>
</comment>
<gene>
    <name evidence="2" type="primary">Asz1</name>
    <name evidence="2" type="ORF">EVAR_56652_1</name>
</gene>
<keyword evidence="1" id="KW-0040">ANK repeat</keyword>
<dbReference type="InterPro" id="IPR013761">
    <property type="entry name" value="SAM/pointed_sf"/>
</dbReference>
<dbReference type="OrthoDB" id="439236at2759"/>
<evidence type="ECO:0000313" key="3">
    <source>
        <dbReference type="Proteomes" id="UP000299102"/>
    </source>
</evidence>
<dbReference type="SUPFAM" id="SSF47769">
    <property type="entry name" value="SAM/Pointed domain"/>
    <property type="match status" value="1"/>
</dbReference>
<dbReference type="SUPFAM" id="SSF48403">
    <property type="entry name" value="Ankyrin repeat"/>
    <property type="match status" value="1"/>
</dbReference>
<dbReference type="SMART" id="SM00248">
    <property type="entry name" value="ANK"/>
    <property type="match status" value="5"/>
</dbReference>
<evidence type="ECO:0000256" key="1">
    <source>
        <dbReference type="PROSITE-ProRule" id="PRU00023"/>
    </source>
</evidence>
<dbReference type="AlphaFoldDB" id="A0A4C1YXA8"/>
<dbReference type="PROSITE" id="PS50088">
    <property type="entry name" value="ANK_REPEAT"/>
    <property type="match status" value="3"/>
</dbReference>
<organism evidence="2 3">
    <name type="scientific">Eumeta variegata</name>
    <name type="common">Bagworm moth</name>
    <name type="synonym">Eumeta japonica</name>
    <dbReference type="NCBI Taxonomy" id="151549"/>
    <lineage>
        <taxon>Eukaryota</taxon>
        <taxon>Metazoa</taxon>
        <taxon>Ecdysozoa</taxon>
        <taxon>Arthropoda</taxon>
        <taxon>Hexapoda</taxon>
        <taxon>Insecta</taxon>
        <taxon>Pterygota</taxon>
        <taxon>Neoptera</taxon>
        <taxon>Endopterygota</taxon>
        <taxon>Lepidoptera</taxon>
        <taxon>Glossata</taxon>
        <taxon>Ditrysia</taxon>
        <taxon>Tineoidea</taxon>
        <taxon>Psychidae</taxon>
        <taxon>Oiketicinae</taxon>
        <taxon>Eumeta</taxon>
    </lineage>
</organism>
<dbReference type="PANTHER" id="PTHR24157">
    <property type="entry name" value="ANKYRIN REPEAT, SAM AND BASIC LEUCINE ZIPPER DOMAIN-CONTAINING PROTEIN 1"/>
    <property type="match status" value="1"/>
</dbReference>
<protein>
    <submittedName>
        <fullName evidence="2">Ankyrin repeat, SAM and basic leucine zipper domain-containing protein 1</fullName>
    </submittedName>
</protein>
<feature type="repeat" description="ANK" evidence="1">
    <location>
        <begin position="74"/>
        <end position="106"/>
    </location>
</feature>
<dbReference type="PANTHER" id="PTHR24157:SF3">
    <property type="entry name" value="ANKYRIN REPEAT, SAM AND BASIC LEUCINE ZIPPER DOMAIN-CONTAINING PROTEIN 1"/>
    <property type="match status" value="1"/>
</dbReference>
<dbReference type="Gene3D" id="1.25.40.20">
    <property type="entry name" value="Ankyrin repeat-containing domain"/>
    <property type="match status" value="1"/>
</dbReference>
<dbReference type="PROSITE" id="PS50297">
    <property type="entry name" value="ANK_REP_REGION"/>
    <property type="match status" value="2"/>
</dbReference>
<evidence type="ECO:0000313" key="2">
    <source>
        <dbReference type="EMBL" id="GBP79037.1"/>
    </source>
</evidence>
<keyword evidence="3" id="KW-1185">Reference proteome</keyword>
<feature type="repeat" description="ANK" evidence="1">
    <location>
        <begin position="178"/>
        <end position="210"/>
    </location>
</feature>
<dbReference type="InterPro" id="IPR036770">
    <property type="entry name" value="Ankyrin_rpt-contain_sf"/>
</dbReference>
<name>A0A4C1YXA8_EUMVA</name>
<dbReference type="Proteomes" id="UP000299102">
    <property type="component" value="Unassembled WGS sequence"/>
</dbReference>
<feature type="repeat" description="ANK" evidence="1">
    <location>
        <begin position="145"/>
        <end position="177"/>
    </location>
</feature>